<evidence type="ECO:0000313" key="2">
    <source>
        <dbReference type="Proteomes" id="UP001605036"/>
    </source>
</evidence>
<proteinExistence type="predicted"/>
<accession>A0ABD1Z9C4</accession>
<dbReference type="AlphaFoldDB" id="A0ABD1Z9C4"/>
<keyword evidence="2" id="KW-1185">Reference proteome</keyword>
<name>A0ABD1Z9C4_9MARC</name>
<reference evidence="1 2" key="1">
    <citation type="submission" date="2024-09" db="EMBL/GenBank/DDBJ databases">
        <title>Chromosome-scale assembly of Riccia fluitans.</title>
        <authorList>
            <person name="Paukszto L."/>
            <person name="Sawicki J."/>
            <person name="Karawczyk K."/>
            <person name="Piernik-Szablinska J."/>
            <person name="Szczecinska M."/>
            <person name="Mazdziarz M."/>
        </authorList>
    </citation>
    <scope>NUCLEOTIDE SEQUENCE [LARGE SCALE GENOMIC DNA]</scope>
    <source>
        <strain evidence="1">Rf_01</strain>
        <tissue evidence="1">Aerial parts of the thallus</tissue>
    </source>
</reference>
<gene>
    <name evidence="1" type="ORF">R1flu_010884</name>
</gene>
<protein>
    <submittedName>
        <fullName evidence="1">Uncharacterized protein</fullName>
    </submittedName>
</protein>
<dbReference type="EMBL" id="JBHFFA010000002">
    <property type="protein sequence ID" value="KAL2643297.1"/>
    <property type="molecule type" value="Genomic_DNA"/>
</dbReference>
<comment type="caution">
    <text evidence="1">The sequence shown here is derived from an EMBL/GenBank/DDBJ whole genome shotgun (WGS) entry which is preliminary data.</text>
</comment>
<evidence type="ECO:0000313" key="1">
    <source>
        <dbReference type="EMBL" id="KAL2643297.1"/>
    </source>
</evidence>
<sequence>MGRLGWPCPLPAVGPSRLVPGPTVLPRSSFFVGLSVVALLPWDLGYSPPASPAQMPGLPSVFRPLWLKLGRPAYLPILSGIGLIYAFLDLYSRRWIISGESSSVASSSAGSSCPSSCGGATSTARDFFLAGCAREPENSLPACA</sequence>
<dbReference type="Proteomes" id="UP001605036">
    <property type="component" value="Unassembled WGS sequence"/>
</dbReference>
<organism evidence="1 2">
    <name type="scientific">Riccia fluitans</name>
    <dbReference type="NCBI Taxonomy" id="41844"/>
    <lineage>
        <taxon>Eukaryota</taxon>
        <taxon>Viridiplantae</taxon>
        <taxon>Streptophyta</taxon>
        <taxon>Embryophyta</taxon>
        <taxon>Marchantiophyta</taxon>
        <taxon>Marchantiopsida</taxon>
        <taxon>Marchantiidae</taxon>
        <taxon>Marchantiales</taxon>
        <taxon>Ricciaceae</taxon>
        <taxon>Riccia</taxon>
    </lineage>
</organism>